<evidence type="ECO:0000313" key="1">
    <source>
        <dbReference type="EMBL" id="KAF9137675.1"/>
    </source>
</evidence>
<dbReference type="OrthoDB" id="429143at2759"/>
<reference evidence="1" key="1">
    <citation type="journal article" date="2020" name="Fungal Divers.">
        <title>Resolving the Mortierellaceae phylogeny through synthesis of multi-gene phylogenetics and phylogenomics.</title>
        <authorList>
            <person name="Vandepol N."/>
            <person name="Liber J."/>
            <person name="Desiro A."/>
            <person name="Na H."/>
            <person name="Kennedy M."/>
            <person name="Barry K."/>
            <person name="Grigoriev I.V."/>
            <person name="Miller A.N."/>
            <person name="O'Donnell K."/>
            <person name="Stajich J.E."/>
            <person name="Bonito G."/>
        </authorList>
    </citation>
    <scope>NUCLEOTIDE SEQUENCE</scope>
    <source>
        <strain evidence="1">NRRL 6426</strain>
    </source>
</reference>
<proteinExistence type="predicted"/>
<dbReference type="InterPro" id="IPR039556">
    <property type="entry name" value="ICL/PEPM"/>
</dbReference>
<dbReference type="Proteomes" id="UP000748756">
    <property type="component" value="Unassembled WGS sequence"/>
</dbReference>
<dbReference type="PANTHER" id="PTHR42905:SF16">
    <property type="entry name" value="CARBOXYPHOSPHONOENOLPYRUVATE PHOSPHONOMUTASE-LIKE PROTEIN (AFU_ORTHOLOGUE AFUA_5G07230)"/>
    <property type="match status" value="1"/>
</dbReference>
<dbReference type="GO" id="GO:0003824">
    <property type="term" value="F:catalytic activity"/>
    <property type="evidence" value="ECO:0007669"/>
    <property type="project" value="InterPro"/>
</dbReference>
<dbReference type="CDD" id="cd00377">
    <property type="entry name" value="ICL_PEPM"/>
    <property type="match status" value="1"/>
</dbReference>
<dbReference type="PANTHER" id="PTHR42905">
    <property type="entry name" value="PHOSPHOENOLPYRUVATE CARBOXYLASE"/>
    <property type="match status" value="1"/>
</dbReference>
<dbReference type="SUPFAM" id="SSF51621">
    <property type="entry name" value="Phosphoenolpyruvate/pyruvate domain"/>
    <property type="match status" value="1"/>
</dbReference>
<name>A0A9P5V6B1_9FUNG</name>
<dbReference type="Pfam" id="PF13714">
    <property type="entry name" value="PEP_mutase"/>
    <property type="match status" value="1"/>
</dbReference>
<dbReference type="InterPro" id="IPR015813">
    <property type="entry name" value="Pyrv/PenolPyrv_kinase-like_dom"/>
</dbReference>
<keyword evidence="2" id="KW-1185">Reference proteome</keyword>
<accession>A0A9P5V6B1</accession>
<organism evidence="1 2">
    <name type="scientific">Linnemannia schmuckeri</name>
    <dbReference type="NCBI Taxonomy" id="64567"/>
    <lineage>
        <taxon>Eukaryota</taxon>
        <taxon>Fungi</taxon>
        <taxon>Fungi incertae sedis</taxon>
        <taxon>Mucoromycota</taxon>
        <taxon>Mortierellomycotina</taxon>
        <taxon>Mortierellomycetes</taxon>
        <taxon>Mortierellales</taxon>
        <taxon>Mortierellaceae</taxon>
        <taxon>Linnemannia</taxon>
    </lineage>
</organism>
<sequence length="258" mass="27272">MNFSSQNSVAAHFRSLHKPGQPLILGNVYDASTASIVASLPVTKAIATASFAIAALEGVHDDDLTQDQNLAAIKKIAAVVLPKNLPLTVDLQDGYDDIQETIRQVIALGAVGCNLEDVNSKSQTLRTLEDAVHRIKLAMEAARETGVPDFTINARTDMLGHGGSIEDAIERGKAFLAAGANTVFVWGGPSGRGVTKDEVVRLVDAFEGRLNVILRFGEGFLSVAELREIGVARISVGPGLYRAAMTAFKHAAEGLLGA</sequence>
<protein>
    <recommendedName>
        <fullName evidence="3">Carboxyphosphonoenolpyruvate phosphonomutase-like protein</fullName>
    </recommendedName>
</protein>
<evidence type="ECO:0000313" key="2">
    <source>
        <dbReference type="Proteomes" id="UP000748756"/>
    </source>
</evidence>
<dbReference type="EMBL" id="JAAAUQ010001538">
    <property type="protein sequence ID" value="KAF9137675.1"/>
    <property type="molecule type" value="Genomic_DNA"/>
</dbReference>
<dbReference type="AlphaFoldDB" id="A0A9P5V6B1"/>
<dbReference type="Gene3D" id="3.20.20.60">
    <property type="entry name" value="Phosphoenolpyruvate-binding domains"/>
    <property type="match status" value="1"/>
</dbReference>
<comment type="caution">
    <text evidence="1">The sequence shown here is derived from an EMBL/GenBank/DDBJ whole genome shotgun (WGS) entry which is preliminary data.</text>
</comment>
<evidence type="ECO:0008006" key="3">
    <source>
        <dbReference type="Google" id="ProtNLM"/>
    </source>
</evidence>
<gene>
    <name evidence="1" type="ORF">BG015_002645</name>
</gene>
<dbReference type="InterPro" id="IPR040442">
    <property type="entry name" value="Pyrv_kinase-like_dom_sf"/>
</dbReference>